<keyword evidence="1" id="KW-0812">Transmembrane</keyword>
<feature type="transmembrane region" description="Helical" evidence="1">
    <location>
        <begin position="90"/>
        <end position="110"/>
    </location>
</feature>
<dbReference type="Proteomes" id="UP000321408">
    <property type="component" value="Chromosome"/>
</dbReference>
<feature type="transmembrane region" description="Helical" evidence="1">
    <location>
        <begin position="315"/>
        <end position="339"/>
    </location>
</feature>
<keyword evidence="4" id="KW-1185">Reference proteome</keyword>
<dbReference type="InterPro" id="IPR002656">
    <property type="entry name" value="Acyl_transf_3_dom"/>
</dbReference>
<feature type="transmembrane region" description="Helical" evidence="1">
    <location>
        <begin position="186"/>
        <end position="207"/>
    </location>
</feature>
<gene>
    <name evidence="3" type="ORF">DSAG12_01001</name>
</gene>
<dbReference type="KEGG" id="psyt:DSAG12_01001"/>
<dbReference type="GO" id="GO:0016747">
    <property type="term" value="F:acyltransferase activity, transferring groups other than amino-acyl groups"/>
    <property type="evidence" value="ECO:0007669"/>
    <property type="project" value="InterPro"/>
</dbReference>
<feature type="transmembrane region" description="Helical" evidence="1">
    <location>
        <begin position="46"/>
        <end position="69"/>
    </location>
</feature>
<protein>
    <submittedName>
        <fullName evidence="3">Acyltransferase family protein</fullName>
    </submittedName>
</protein>
<feature type="transmembrane region" description="Helical" evidence="1">
    <location>
        <begin position="143"/>
        <end position="166"/>
    </location>
</feature>
<feature type="transmembrane region" description="Helical" evidence="1">
    <location>
        <begin position="116"/>
        <end position="136"/>
    </location>
</feature>
<keyword evidence="3" id="KW-0808">Transferase</keyword>
<evidence type="ECO:0000259" key="2">
    <source>
        <dbReference type="Pfam" id="PF01757"/>
    </source>
</evidence>
<feature type="transmembrane region" description="Helical" evidence="1">
    <location>
        <begin position="351"/>
        <end position="369"/>
    </location>
</feature>
<dbReference type="Pfam" id="PF01757">
    <property type="entry name" value="Acyl_transf_3"/>
    <property type="match status" value="1"/>
</dbReference>
<evidence type="ECO:0000313" key="4">
    <source>
        <dbReference type="Proteomes" id="UP000321408"/>
    </source>
</evidence>
<accession>A0A5B9D8G6</accession>
<keyword evidence="1" id="KW-1133">Transmembrane helix</keyword>
<dbReference type="AlphaFoldDB" id="A0A5B9D8G6"/>
<sequence>MSSEIRQKRVITIDLLRGISIFLMVMAHVETYWLDPESFWVIGLKFLIVQIMGTSNFTFVAGIGFAFSFQNNLKKSTSRNITIRKSLSHTIILIILSFIFNGLQVLIGGLGISGLWAWNILQCIAFCRLFGILIISMSKYYRFIIAIIWIFLTEFIISWMLPSYQVESFARSVFLIFFNPLHGDGILIFIPFFIFGTIFGEFIHFIINQDKTSGIDKESTKNISNTIKKWFGIGLGMLIFGLAIGLKPVGAERDYYELIKWINTHPKIDISTLPSFIMPNFYAWVFFCAGWQIMFAIVTFYIIDLKSHFPKPSNIFNIFGKYSLSIYFSHYILLYFPFFINPNFSLNYFTIWFYFIGFEAIIWLIFYLLDKKGDYKISLEYIILIFSRKLNSILNSKEKNLNQ</sequence>
<keyword evidence="3" id="KW-0012">Acyltransferase</keyword>
<feature type="domain" description="Acyltransferase 3" evidence="2">
    <location>
        <begin position="12"/>
        <end position="368"/>
    </location>
</feature>
<evidence type="ECO:0000313" key="3">
    <source>
        <dbReference type="EMBL" id="QEE15177.1"/>
    </source>
</evidence>
<feature type="transmembrane region" description="Helical" evidence="1">
    <location>
        <begin position="227"/>
        <end position="246"/>
    </location>
</feature>
<reference evidence="3 4" key="2">
    <citation type="journal article" date="2024" name="Int. J. Syst. Evol. Microbiol.">
        <title>Promethearchaeum syntrophicum gen. nov., sp. nov., an anaerobic, obligately syntrophic archaeon, the first isolate of the lineage 'Asgard' archaea, and proposal of the new archaeal phylum Promethearchaeota phyl. nov. and kingdom Promethearchaeati regn. nov.</title>
        <authorList>
            <person name="Imachi H."/>
            <person name="Nobu M.K."/>
            <person name="Kato S."/>
            <person name="Takaki Y."/>
            <person name="Miyazaki M."/>
            <person name="Miyata M."/>
            <person name="Ogawara M."/>
            <person name="Saito Y."/>
            <person name="Sakai S."/>
            <person name="Tahara Y.O."/>
            <person name="Takano Y."/>
            <person name="Tasumi E."/>
            <person name="Uematsu K."/>
            <person name="Yoshimura T."/>
            <person name="Itoh T."/>
            <person name="Ohkuma M."/>
            <person name="Takai K."/>
        </authorList>
    </citation>
    <scope>NUCLEOTIDE SEQUENCE [LARGE SCALE GENOMIC DNA]</scope>
    <source>
        <strain evidence="3 4">MK-D1</strain>
    </source>
</reference>
<name>A0A5B9D8G6_9ARCH</name>
<proteinExistence type="predicted"/>
<dbReference type="EMBL" id="CP042905">
    <property type="protein sequence ID" value="QEE15177.1"/>
    <property type="molecule type" value="Genomic_DNA"/>
</dbReference>
<keyword evidence="1" id="KW-0472">Membrane</keyword>
<dbReference type="GeneID" id="41329000"/>
<evidence type="ECO:0000256" key="1">
    <source>
        <dbReference type="SAM" id="Phobius"/>
    </source>
</evidence>
<reference evidence="3 4" key="1">
    <citation type="journal article" date="2020" name="Nature">
        <title>Isolation of an archaeon at the prokaryote-eukaryote interface.</title>
        <authorList>
            <person name="Imachi H."/>
            <person name="Nobu M.K."/>
            <person name="Nakahara N."/>
            <person name="Morono Y."/>
            <person name="Ogawara M."/>
            <person name="Takaki Y."/>
            <person name="Takano Y."/>
            <person name="Uematsu K."/>
            <person name="Ikuta T."/>
            <person name="Ito M."/>
            <person name="Matsui Y."/>
            <person name="Miyazaki M."/>
            <person name="Murata K."/>
            <person name="Saito Y."/>
            <person name="Sakai S."/>
            <person name="Song C."/>
            <person name="Tasumi E."/>
            <person name="Yamanaka Y."/>
            <person name="Yamaguchi T."/>
            <person name="Kamagata Y."/>
            <person name="Tamaki H."/>
            <person name="Takai K."/>
        </authorList>
    </citation>
    <scope>NUCLEOTIDE SEQUENCE [LARGE SCALE GENOMIC DNA]</scope>
    <source>
        <strain evidence="3 4">MK-D1</strain>
    </source>
</reference>
<feature type="transmembrane region" description="Helical" evidence="1">
    <location>
        <begin position="15"/>
        <end position="34"/>
    </location>
</feature>
<feature type="transmembrane region" description="Helical" evidence="1">
    <location>
        <begin position="281"/>
        <end position="303"/>
    </location>
</feature>
<dbReference type="RefSeq" id="WP_147662098.1">
    <property type="nucleotide sequence ID" value="NZ_CP042905.2"/>
</dbReference>
<organism evidence="3 4">
    <name type="scientific">Promethearchaeum syntrophicum</name>
    <dbReference type="NCBI Taxonomy" id="2594042"/>
    <lineage>
        <taxon>Archaea</taxon>
        <taxon>Promethearchaeati</taxon>
        <taxon>Promethearchaeota</taxon>
        <taxon>Promethearchaeia</taxon>
        <taxon>Promethearchaeales</taxon>
        <taxon>Promethearchaeaceae</taxon>
        <taxon>Promethearchaeum</taxon>
    </lineage>
</organism>